<keyword evidence="2" id="KW-1185">Reference proteome</keyword>
<dbReference type="EMBL" id="JAHLJV010000155">
    <property type="protein sequence ID" value="KAK1566170.1"/>
    <property type="molecule type" value="Genomic_DNA"/>
</dbReference>
<protein>
    <submittedName>
        <fullName evidence="1">Uncharacterized protein</fullName>
    </submittedName>
</protein>
<dbReference type="RefSeq" id="XP_060407374.1">
    <property type="nucleotide sequence ID" value="XM_060560451.1"/>
</dbReference>
<dbReference type="GeneID" id="85444691"/>
<evidence type="ECO:0000313" key="2">
    <source>
        <dbReference type="Proteomes" id="UP001230504"/>
    </source>
</evidence>
<sequence>MFGLSAHNLLRIHLCGLRLFNEPDADVKLQDLTFTRLYSYDVVLDRLEKSLCCGLVNSGDVLVNLGLNIFLVSNELSSSGLINDNLVRIHVGVDRRINVVGPRAHGLELADHVGLVNACLSQI</sequence>
<proteinExistence type="predicted"/>
<accession>A0AAD8PL27</accession>
<gene>
    <name evidence="1" type="ORF">LY79DRAFT_584960</name>
</gene>
<name>A0AAD8PL27_9PEZI</name>
<dbReference type="AlphaFoldDB" id="A0AAD8PL27"/>
<organism evidence="1 2">
    <name type="scientific">Colletotrichum navitas</name>
    <dbReference type="NCBI Taxonomy" id="681940"/>
    <lineage>
        <taxon>Eukaryota</taxon>
        <taxon>Fungi</taxon>
        <taxon>Dikarya</taxon>
        <taxon>Ascomycota</taxon>
        <taxon>Pezizomycotina</taxon>
        <taxon>Sordariomycetes</taxon>
        <taxon>Hypocreomycetidae</taxon>
        <taxon>Glomerellales</taxon>
        <taxon>Glomerellaceae</taxon>
        <taxon>Colletotrichum</taxon>
        <taxon>Colletotrichum graminicola species complex</taxon>
    </lineage>
</organism>
<dbReference type="Proteomes" id="UP001230504">
    <property type="component" value="Unassembled WGS sequence"/>
</dbReference>
<reference evidence="1" key="1">
    <citation type="submission" date="2021-06" db="EMBL/GenBank/DDBJ databases">
        <title>Comparative genomics, transcriptomics and evolutionary studies reveal genomic signatures of adaptation to plant cell wall in hemibiotrophic fungi.</title>
        <authorList>
            <consortium name="DOE Joint Genome Institute"/>
            <person name="Baroncelli R."/>
            <person name="Diaz J.F."/>
            <person name="Benocci T."/>
            <person name="Peng M."/>
            <person name="Battaglia E."/>
            <person name="Haridas S."/>
            <person name="Andreopoulos W."/>
            <person name="Labutti K."/>
            <person name="Pangilinan J."/>
            <person name="Floch G.L."/>
            <person name="Makela M.R."/>
            <person name="Henrissat B."/>
            <person name="Grigoriev I.V."/>
            <person name="Crouch J.A."/>
            <person name="De Vries R.P."/>
            <person name="Sukno S.A."/>
            <person name="Thon M.R."/>
        </authorList>
    </citation>
    <scope>NUCLEOTIDE SEQUENCE</scope>
    <source>
        <strain evidence="1">CBS 125086</strain>
    </source>
</reference>
<comment type="caution">
    <text evidence="1">The sequence shown here is derived from an EMBL/GenBank/DDBJ whole genome shotgun (WGS) entry which is preliminary data.</text>
</comment>
<evidence type="ECO:0000313" key="1">
    <source>
        <dbReference type="EMBL" id="KAK1566170.1"/>
    </source>
</evidence>